<name>A0A239G0Z0_9ACTN</name>
<dbReference type="InterPro" id="IPR036291">
    <property type="entry name" value="NAD(P)-bd_dom_sf"/>
</dbReference>
<evidence type="ECO:0000256" key="1">
    <source>
        <dbReference type="ARBA" id="ARBA00023002"/>
    </source>
</evidence>
<dbReference type="InterPro" id="IPR002328">
    <property type="entry name" value="ADH_Zn_CS"/>
</dbReference>
<evidence type="ECO:0000259" key="3">
    <source>
        <dbReference type="Pfam" id="PF00107"/>
    </source>
</evidence>
<dbReference type="Proteomes" id="UP000198415">
    <property type="component" value="Unassembled WGS sequence"/>
</dbReference>
<dbReference type="SUPFAM" id="SSF51735">
    <property type="entry name" value="NAD(P)-binding Rossmann-fold domains"/>
    <property type="match status" value="1"/>
</dbReference>
<accession>A0A239G0Z0</accession>
<dbReference type="Pfam" id="PF00107">
    <property type="entry name" value="ADH_zinc_N"/>
    <property type="match status" value="1"/>
</dbReference>
<dbReference type="GO" id="GO:0008270">
    <property type="term" value="F:zinc ion binding"/>
    <property type="evidence" value="ECO:0007669"/>
    <property type="project" value="InterPro"/>
</dbReference>
<feature type="domain" description="Alcohol dehydrogenase-like N-terminal" evidence="4">
    <location>
        <begin position="22"/>
        <end position="136"/>
    </location>
</feature>
<dbReference type="AlphaFoldDB" id="A0A239G0Z0"/>
<feature type="domain" description="Alcohol dehydrogenase-like C-terminal" evidence="3">
    <location>
        <begin position="174"/>
        <end position="230"/>
    </location>
</feature>
<keyword evidence="1" id="KW-0560">Oxidoreductase</keyword>
<dbReference type="Gene3D" id="3.40.50.720">
    <property type="entry name" value="NAD(P)-binding Rossmann-like Domain"/>
    <property type="match status" value="2"/>
</dbReference>
<organism evidence="5 6">
    <name type="scientific">Actinoplanes regularis</name>
    <dbReference type="NCBI Taxonomy" id="52697"/>
    <lineage>
        <taxon>Bacteria</taxon>
        <taxon>Bacillati</taxon>
        <taxon>Actinomycetota</taxon>
        <taxon>Actinomycetes</taxon>
        <taxon>Micromonosporales</taxon>
        <taxon>Micromonosporaceae</taxon>
        <taxon>Actinoplanes</taxon>
    </lineage>
</organism>
<keyword evidence="6" id="KW-1185">Reference proteome</keyword>
<dbReference type="InterPro" id="IPR013154">
    <property type="entry name" value="ADH-like_N"/>
</dbReference>
<dbReference type="InterPro" id="IPR013149">
    <property type="entry name" value="ADH-like_C"/>
</dbReference>
<dbReference type="SUPFAM" id="SSF50129">
    <property type="entry name" value="GroES-like"/>
    <property type="match status" value="1"/>
</dbReference>
<keyword evidence="2" id="KW-0862">Zinc</keyword>
<dbReference type="OrthoDB" id="9797931at2"/>
<dbReference type="PANTHER" id="PTHR43189">
    <property type="entry name" value="ZINC-TYPE ALCOHOL DEHYDROGENASE-LIKE PROTEIN C1198.01-RELATED"/>
    <property type="match status" value="1"/>
</dbReference>
<keyword evidence="2" id="KW-0479">Metal-binding</keyword>
<comment type="cofactor">
    <cofactor evidence="2">
        <name>Zn(2+)</name>
        <dbReference type="ChEBI" id="CHEBI:29105"/>
    </cofactor>
</comment>
<dbReference type="CDD" id="cd08262">
    <property type="entry name" value="Zn_ADH8"/>
    <property type="match status" value="1"/>
</dbReference>
<dbReference type="InterPro" id="IPR011032">
    <property type="entry name" value="GroES-like_sf"/>
</dbReference>
<dbReference type="RefSeq" id="WP_089297495.1">
    <property type="nucleotide sequence ID" value="NZ_BOMU01000085.1"/>
</dbReference>
<evidence type="ECO:0000313" key="6">
    <source>
        <dbReference type="Proteomes" id="UP000198415"/>
    </source>
</evidence>
<evidence type="ECO:0000259" key="4">
    <source>
        <dbReference type="Pfam" id="PF08240"/>
    </source>
</evidence>
<dbReference type="Pfam" id="PF08240">
    <property type="entry name" value="ADH_N"/>
    <property type="match status" value="1"/>
</dbReference>
<protein>
    <submittedName>
        <fullName evidence="5">Threonine dehydrogenase</fullName>
    </submittedName>
</protein>
<dbReference type="EMBL" id="FZNR01000019">
    <property type="protein sequence ID" value="SNS61704.1"/>
    <property type="molecule type" value="Genomic_DNA"/>
</dbReference>
<evidence type="ECO:0000256" key="2">
    <source>
        <dbReference type="RuleBase" id="RU361277"/>
    </source>
</evidence>
<reference evidence="5 6" key="1">
    <citation type="submission" date="2017-06" db="EMBL/GenBank/DDBJ databases">
        <authorList>
            <person name="Kim H.J."/>
            <person name="Triplett B.A."/>
        </authorList>
    </citation>
    <scope>NUCLEOTIDE SEQUENCE [LARGE SCALE GENOMIC DNA]</scope>
    <source>
        <strain evidence="5 6">DSM 43151</strain>
    </source>
</reference>
<dbReference type="PANTHER" id="PTHR43189:SF1">
    <property type="entry name" value="ZINC-TYPE ALCOHOL DEHYDROGENASE-LIKE PROTEIN C1198.01"/>
    <property type="match status" value="1"/>
</dbReference>
<dbReference type="PROSITE" id="PS00059">
    <property type="entry name" value="ADH_ZINC"/>
    <property type="match status" value="1"/>
</dbReference>
<sequence length="382" mass="40767">MRAVVVHQTELSVTEVPDPRPGRGQVLLKVLRTGICGSDLHVRADADGSADIAAEVGYDHFMRRSHSVVLGHEFVGEIVSYGPGCRARRPPGAHVVALPLLRVDGEVHMIGLSEAAPGGYAEYVLADEDALLPVPKGLDPDLAALTEPLAVAHHAVRMGTVRRGDPAVVVGCGPIGLAVILMLKAFGVRHVVASDYSPARRALAERCGADVVVDPAVRTPWAELAGRKGVITSAPAYYGTGLETLHALRRSPLMPWRRIIRAAKRLGVAPRGPVVFECVGVPGVIEQIVSAAPFLSTIVVVGVCMRPDTFRPTMASNKELQLRFSFCYDPADFDETLHMIARGRIDARPLITGVVGLDGVPDAFDELTAGRQAKILIDPARS</sequence>
<proteinExistence type="inferred from homology"/>
<dbReference type="GO" id="GO:0016491">
    <property type="term" value="F:oxidoreductase activity"/>
    <property type="evidence" value="ECO:0007669"/>
    <property type="project" value="UniProtKB-KW"/>
</dbReference>
<comment type="similarity">
    <text evidence="2">Belongs to the zinc-containing alcohol dehydrogenase family.</text>
</comment>
<gene>
    <name evidence="5" type="ORF">SAMN06264365_119100</name>
</gene>
<evidence type="ECO:0000313" key="5">
    <source>
        <dbReference type="EMBL" id="SNS61704.1"/>
    </source>
</evidence>
<dbReference type="Gene3D" id="3.90.180.10">
    <property type="entry name" value="Medium-chain alcohol dehydrogenases, catalytic domain"/>
    <property type="match status" value="2"/>
</dbReference>